<name>A0A6L2KTS1_TANCI</name>
<dbReference type="EMBL" id="BKCJ010003001">
    <property type="protein sequence ID" value="GEU52349.1"/>
    <property type="molecule type" value="Genomic_DNA"/>
</dbReference>
<reference evidence="1" key="1">
    <citation type="journal article" date="2019" name="Sci. Rep.">
        <title>Draft genome of Tanacetum cinerariifolium, the natural source of mosquito coil.</title>
        <authorList>
            <person name="Yamashiro T."/>
            <person name="Shiraishi A."/>
            <person name="Satake H."/>
            <person name="Nakayama K."/>
        </authorList>
    </citation>
    <scope>NUCLEOTIDE SEQUENCE</scope>
</reference>
<accession>A0A6L2KTS1</accession>
<protein>
    <submittedName>
        <fullName evidence="1">Uncharacterized protein</fullName>
    </submittedName>
</protein>
<dbReference type="AlphaFoldDB" id="A0A6L2KTS1"/>
<proteinExistence type="predicted"/>
<sequence length="269" mass="30056">MAGFVSELGYCLNELSDLYTVSENTVSATFLLVQGTENGVNIMKSIDKGPFQMGTFKETLSEGTEENGVNIMKSIDKGPFQMGTFKETLSEGTEGSSPMDNLIEKLTNTLSLLTQSYKTYLPQTNNQLQTSSNLRNQTKTQDGKVVVQNVQCRQNRGQGNNARGASAAGYKRAQNRVRYANLGQARQIKCYNFNGIGHDLALNVDNVFQANECDAFDSDILSEVHDHDHYHDAACEHNEEHKMHDDIQPTYVVNSHTDYMRDSNMIPYD</sequence>
<evidence type="ECO:0000313" key="1">
    <source>
        <dbReference type="EMBL" id="GEU52349.1"/>
    </source>
</evidence>
<organism evidence="1">
    <name type="scientific">Tanacetum cinerariifolium</name>
    <name type="common">Dalmatian daisy</name>
    <name type="synonym">Chrysanthemum cinerariifolium</name>
    <dbReference type="NCBI Taxonomy" id="118510"/>
    <lineage>
        <taxon>Eukaryota</taxon>
        <taxon>Viridiplantae</taxon>
        <taxon>Streptophyta</taxon>
        <taxon>Embryophyta</taxon>
        <taxon>Tracheophyta</taxon>
        <taxon>Spermatophyta</taxon>
        <taxon>Magnoliopsida</taxon>
        <taxon>eudicotyledons</taxon>
        <taxon>Gunneridae</taxon>
        <taxon>Pentapetalae</taxon>
        <taxon>asterids</taxon>
        <taxon>campanulids</taxon>
        <taxon>Asterales</taxon>
        <taxon>Asteraceae</taxon>
        <taxon>Asteroideae</taxon>
        <taxon>Anthemideae</taxon>
        <taxon>Anthemidinae</taxon>
        <taxon>Tanacetum</taxon>
    </lineage>
</organism>
<gene>
    <name evidence="1" type="ORF">Tci_024327</name>
</gene>
<comment type="caution">
    <text evidence="1">The sequence shown here is derived from an EMBL/GenBank/DDBJ whole genome shotgun (WGS) entry which is preliminary data.</text>
</comment>